<accession>A0AAW0GW32</accession>
<evidence type="ECO:0000313" key="3">
    <source>
        <dbReference type="Proteomes" id="UP001385951"/>
    </source>
</evidence>
<feature type="region of interest" description="Disordered" evidence="1">
    <location>
        <begin position="198"/>
        <end position="296"/>
    </location>
</feature>
<proteinExistence type="predicted"/>
<feature type="compositionally biased region" description="Low complexity" evidence="1">
    <location>
        <begin position="262"/>
        <end position="287"/>
    </location>
</feature>
<name>A0AAW0GW32_9APHY</name>
<dbReference type="Proteomes" id="UP001385951">
    <property type="component" value="Unassembled WGS sequence"/>
</dbReference>
<reference evidence="2 3" key="1">
    <citation type="submission" date="2022-09" db="EMBL/GenBank/DDBJ databases">
        <authorList>
            <person name="Palmer J.M."/>
        </authorList>
    </citation>
    <scope>NUCLEOTIDE SEQUENCE [LARGE SCALE GENOMIC DNA]</scope>
    <source>
        <strain evidence="2 3">DSM 7382</strain>
    </source>
</reference>
<comment type="caution">
    <text evidence="2">The sequence shown here is derived from an EMBL/GenBank/DDBJ whole genome shotgun (WGS) entry which is preliminary data.</text>
</comment>
<dbReference type="Gene3D" id="3.30.428.10">
    <property type="entry name" value="HIT-like"/>
    <property type="match status" value="1"/>
</dbReference>
<protein>
    <submittedName>
        <fullName evidence="2">Uncharacterized protein</fullName>
    </submittedName>
</protein>
<evidence type="ECO:0000313" key="2">
    <source>
        <dbReference type="EMBL" id="KAK7694362.1"/>
    </source>
</evidence>
<feature type="region of interest" description="Disordered" evidence="1">
    <location>
        <begin position="316"/>
        <end position="335"/>
    </location>
</feature>
<dbReference type="InterPro" id="IPR036265">
    <property type="entry name" value="HIT-like_sf"/>
</dbReference>
<gene>
    <name evidence="2" type="ORF">QCA50_001548</name>
</gene>
<sequence>MDFAPKSGCPMCSIVATAVHAPSHSPRNPAFPAGSKQAEVLWRDDNFTIYRERANPVSSKGHLLVVFNLHVPSIYMLSTSDLPLLVTLRDLSRRLLSSLLPSSTPQSSPSIQAVTPVTAQTPAQLLPTRAASSSNNELFRIGFITPPFKDSKIPVTDHLHAHAYILPADLMGWWRAVGFSNLAWYDVDDLIAEIREESSNNRVRSGPSTHDRPRPIDQVPTAGARRGLSNGVETTDSSLAVDDIEDPESQPRRRSSALLSPTSTLGSNSPSQSPSSSRSPTRTNTTPHLTVDVGNNAPFTGAGGALIMSPIEDGLRTPTGTRHWSPSSPIPEIRL</sequence>
<dbReference type="AlphaFoldDB" id="A0AAW0GW32"/>
<dbReference type="SUPFAM" id="SSF54197">
    <property type="entry name" value="HIT-like"/>
    <property type="match status" value="1"/>
</dbReference>
<keyword evidence="3" id="KW-1185">Reference proteome</keyword>
<organism evidence="2 3">
    <name type="scientific">Cerrena zonata</name>
    <dbReference type="NCBI Taxonomy" id="2478898"/>
    <lineage>
        <taxon>Eukaryota</taxon>
        <taxon>Fungi</taxon>
        <taxon>Dikarya</taxon>
        <taxon>Basidiomycota</taxon>
        <taxon>Agaricomycotina</taxon>
        <taxon>Agaricomycetes</taxon>
        <taxon>Polyporales</taxon>
        <taxon>Cerrenaceae</taxon>
        <taxon>Cerrena</taxon>
    </lineage>
</organism>
<evidence type="ECO:0000256" key="1">
    <source>
        <dbReference type="SAM" id="MobiDB-lite"/>
    </source>
</evidence>
<feature type="compositionally biased region" description="Polar residues" evidence="1">
    <location>
        <begin position="318"/>
        <end position="327"/>
    </location>
</feature>
<dbReference type="EMBL" id="JASBNA010000002">
    <property type="protein sequence ID" value="KAK7694362.1"/>
    <property type="molecule type" value="Genomic_DNA"/>
</dbReference>